<evidence type="ECO:0000313" key="3">
    <source>
        <dbReference type="Proteomes" id="UP000002675"/>
    </source>
</evidence>
<accession>Q7MBM8</accession>
<dbReference type="NCBIfam" id="TIGR02750">
    <property type="entry name" value="TraN_Ftype"/>
    <property type="match status" value="1"/>
</dbReference>
<evidence type="ECO:0000313" key="2">
    <source>
        <dbReference type="EMBL" id="BAC97738.1"/>
    </source>
</evidence>
<evidence type="ECO:0000256" key="1">
    <source>
        <dbReference type="SAM" id="SignalP"/>
    </source>
</evidence>
<dbReference type="KEGG" id="vvy:VVP15"/>
<dbReference type="InterPro" id="IPR014121">
    <property type="entry name" value="TraN_Ftype"/>
</dbReference>
<keyword evidence="2" id="KW-0614">Plasmid</keyword>
<dbReference type="EMBL" id="AP005352">
    <property type="protein sequence ID" value="BAC97738.1"/>
    <property type="molecule type" value="Genomic_DNA"/>
</dbReference>
<proteinExistence type="predicted"/>
<name>Q7MBM8_VIBVY</name>
<reference evidence="2 3" key="1">
    <citation type="journal article" date="2003" name="Genome Res.">
        <title>Comparative genome analysis of Vibrio vulnificus, a marine pathogen.</title>
        <authorList>
            <person name="Chen C.Y."/>
            <person name="Wu K.M."/>
            <person name="Chang Y.C."/>
            <person name="Chang C.H."/>
            <person name="Tsai H.C."/>
            <person name="Liao T.L."/>
            <person name="Liu Y.M."/>
            <person name="Chen H.J."/>
            <person name="Shen A.B."/>
            <person name="Li J.C."/>
            <person name="Su T.L."/>
            <person name="Shao C.P."/>
            <person name="Lee C.T."/>
            <person name="Hor L.I."/>
            <person name="Tsai S.F."/>
        </authorList>
    </citation>
    <scope>NUCLEOTIDE SEQUENCE [LARGE SCALE GENOMIC DNA]</scope>
    <source>
        <strain evidence="2 3">YJ016</strain>
        <plasmid evidence="2">pYJ016</plasmid>
    </source>
</reference>
<dbReference type="AlphaFoldDB" id="Q7MBM8"/>
<feature type="chain" id="PRO_5004287953" evidence="1">
    <location>
        <begin position="24"/>
        <end position="577"/>
    </location>
</feature>
<dbReference type="Pfam" id="PF06986">
    <property type="entry name" value="F_T4SS_TraN"/>
    <property type="match status" value="1"/>
</dbReference>
<dbReference type="HOGENOM" id="CLU_015924_1_0_6"/>
<dbReference type="Proteomes" id="UP000002675">
    <property type="component" value="Plasmid pYJ016"/>
</dbReference>
<sequence length="577" mass="63946">MFPMRLYFWTALALSLFCTLAFADDQQTFTDSANWAKQTASQALTPNALPLNIDEYCADATCRRDIRAPKEANLSDSDINAQKGAAFASDEVAQSINANFNQGRPDIKNDPAMQFALLGQENAFEVTHGLSNAYVDCQKGTQCTIEHRPRQCNQPTNNAVPCDKIPVFKPETTPVSYQCKSGWTLNGTLCKKPSVECRYDYYNKVLEHGGNCGGGDYSYAWWERQRPNFPYWKGKKTYDREYNCRGGEHSGWEKNWEICRAIELSEPATPTCSSGYTLAGHTCVKQVPSWQSQCSLINSCKAISETCIDGPQTRLINGIPTYLDCWKYRTTYHCELSDSCATLPKDCQEQSRTCSLKQNGVCVEDEVKKACPHKQCSTTQLSCGEQSFCLDGDCYTEEPKLNGNFDKSVAALAGLSEAVKDIGDPPQIFTGKPMKCDKKLAGFNDCCKDSGWGQNLGAKCSEAEEALGKAKEKGLTLYVGEYCASKVLGVCTRKKRSYCVYDSKLAKIIQEQGSIGQLGKGLGSAKSPTCAAITPEELGQINFEYIDFKEFYPEMHANTQLPNFDEIKKRLQSATGN</sequence>
<organism evidence="2 3">
    <name type="scientific">Vibrio vulnificus (strain YJ016)</name>
    <dbReference type="NCBI Taxonomy" id="196600"/>
    <lineage>
        <taxon>Bacteria</taxon>
        <taxon>Pseudomonadati</taxon>
        <taxon>Pseudomonadota</taxon>
        <taxon>Gammaproteobacteria</taxon>
        <taxon>Vibrionales</taxon>
        <taxon>Vibrionaceae</taxon>
        <taxon>Vibrio</taxon>
    </lineage>
</organism>
<dbReference type="NCBIfam" id="NF009017">
    <property type="entry name" value="PRK12355.3-3"/>
    <property type="match status" value="1"/>
</dbReference>
<keyword evidence="1" id="KW-0732">Signal</keyword>
<gene>
    <name evidence="2" type="ordered locus">VVP15</name>
</gene>
<protein>
    <submittedName>
        <fullName evidence="2">Putative conjugative transfer protein TraN</fullName>
    </submittedName>
</protein>
<geneLocation type="plasmid" evidence="2 3">
    <name>pYJ016</name>
</geneLocation>
<feature type="signal peptide" evidence="1">
    <location>
        <begin position="1"/>
        <end position="23"/>
    </location>
</feature>